<feature type="domain" description="RCK C-terminal" evidence="2">
    <location>
        <begin position="136"/>
        <end position="217"/>
    </location>
</feature>
<sequence length="217" mass="24092">MGKRQFAVIGLGRFGTSVALTLAEMGFEVMGIDRNEELVENVKDYITYAVCADVHEEKVLESLGIRNFDVVIVAIGDDLQASILITLILKEMGIEHVVVKAVNDIHGKVLEKVGADKVVFPERDMGMRLAHYLARANILDFIEISEEYSLIEAKVPAKMVDKTLREIDLRSKYGVSVLAIKRGHQVIVSPPADQRLSASDVLILVGGNRELDRFSRM</sequence>
<dbReference type="SUPFAM" id="SSF116726">
    <property type="entry name" value="TrkA C-terminal domain-like"/>
    <property type="match status" value="1"/>
</dbReference>
<reference evidence="4" key="1">
    <citation type="journal article" date="2010" name="Stand. Genomic Sci.">
        <title>Complete genome sequence of Syntrophothermus lipocalidus type strain (TGB-C1T).</title>
        <authorList>
            <consortium name="US DOE Joint Genome Institute (JGI-PGF)"/>
            <person name="Djao O."/>
            <person name="Zhang X."/>
            <person name="Lucas S."/>
            <person name="Lapidus A."/>
            <person name="Glavina Del Rio T."/>
            <person name="Nolan M."/>
            <person name="Tice H."/>
            <person name="Cheng J."/>
            <person name="Han C."/>
            <person name="Tapia R."/>
            <person name="Goodwin L."/>
            <person name="Pitluck S."/>
            <person name="Liolios K."/>
            <person name="Ivanova N."/>
            <person name="Mavromatis K."/>
            <person name="Mikhailova N."/>
            <person name="Ovchinnikova G."/>
            <person name="Pati A."/>
            <person name="Brambilla E."/>
            <person name="Chen A."/>
            <person name="Palaniappan K."/>
            <person name="Land M."/>
            <person name="Hauser L."/>
            <person name="Chang Y."/>
            <person name="Jeffries C."/>
            <person name="Rohde M."/>
            <person name="Sikorski J."/>
            <person name="Spring S."/>
            <person name="Goker M."/>
            <person name="Detter J."/>
            <person name="Woyke T."/>
            <person name="Bristow J."/>
            <person name="Eisen J."/>
            <person name="Markowitz V."/>
            <person name="Hugenholtz P."/>
            <person name="Kyrpides N."/>
            <person name="Klenk H."/>
        </authorList>
    </citation>
    <scope>NUCLEOTIDE SEQUENCE [LARGE SCALE GENOMIC DNA]</scope>
    <source>
        <strain evidence="4">DSM 12680 / TGB-C1</strain>
    </source>
</reference>
<dbReference type="eggNOG" id="COG0569">
    <property type="taxonomic scope" value="Bacteria"/>
</dbReference>
<dbReference type="EMBL" id="CP002048">
    <property type="protein sequence ID" value="ADI02256.1"/>
    <property type="molecule type" value="Genomic_DNA"/>
</dbReference>
<evidence type="ECO:0000259" key="2">
    <source>
        <dbReference type="PROSITE" id="PS51202"/>
    </source>
</evidence>
<proteinExistence type="predicted"/>
<dbReference type="PANTHER" id="PTHR43833:SF7">
    <property type="entry name" value="KTR SYSTEM POTASSIUM UPTAKE PROTEIN C"/>
    <property type="match status" value="1"/>
</dbReference>
<dbReference type="Gene3D" id="3.30.70.1450">
    <property type="entry name" value="Regulator of K+ conductance, C-terminal domain"/>
    <property type="match status" value="1"/>
</dbReference>
<name>D7CNH1_SYNLT</name>
<gene>
    <name evidence="3" type="ordered locus">Slip_1493</name>
</gene>
<organism evidence="3 4">
    <name type="scientific">Syntrophothermus lipocalidus (strain DSM 12680 / TGB-C1)</name>
    <dbReference type="NCBI Taxonomy" id="643648"/>
    <lineage>
        <taxon>Bacteria</taxon>
        <taxon>Bacillati</taxon>
        <taxon>Bacillota</taxon>
        <taxon>Clostridia</taxon>
        <taxon>Eubacteriales</taxon>
        <taxon>Syntrophomonadaceae</taxon>
        <taxon>Syntrophothermus</taxon>
    </lineage>
</organism>
<dbReference type="PANTHER" id="PTHR43833">
    <property type="entry name" value="POTASSIUM CHANNEL PROTEIN 2-RELATED-RELATED"/>
    <property type="match status" value="1"/>
</dbReference>
<dbReference type="OrthoDB" id="9776294at2"/>
<accession>D7CNH1</accession>
<dbReference type="Pfam" id="PF02080">
    <property type="entry name" value="TrkA_C"/>
    <property type="match status" value="1"/>
</dbReference>
<dbReference type="SUPFAM" id="SSF51735">
    <property type="entry name" value="NAD(P)-binding Rossmann-fold domains"/>
    <property type="match status" value="1"/>
</dbReference>
<dbReference type="Proteomes" id="UP000000378">
    <property type="component" value="Chromosome"/>
</dbReference>
<dbReference type="PROSITE" id="PS51201">
    <property type="entry name" value="RCK_N"/>
    <property type="match status" value="1"/>
</dbReference>
<dbReference type="STRING" id="643648.Slip_1493"/>
<dbReference type="InterPro" id="IPR036721">
    <property type="entry name" value="RCK_C_sf"/>
</dbReference>
<dbReference type="AlphaFoldDB" id="D7CNH1"/>
<dbReference type="HOGENOM" id="CLU_046525_3_2_9"/>
<dbReference type="Pfam" id="PF02254">
    <property type="entry name" value="TrkA_N"/>
    <property type="match status" value="1"/>
</dbReference>
<dbReference type="InterPro" id="IPR050721">
    <property type="entry name" value="Trk_Ktr_HKT_K-transport"/>
</dbReference>
<dbReference type="InterPro" id="IPR036291">
    <property type="entry name" value="NAD(P)-bd_dom_sf"/>
</dbReference>
<protein>
    <submittedName>
        <fullName evidence="3">TrkA-N domain protein</fullName>
    </submittedName>
</protein>
<dbReference type="InterPro" id="IPR003148">
    <property type="entry name" value="RCK_N"/>
</dbReference>
<dbReference type="KEGG" id="slp:Slip_1493"/>
<dbReference type="Gene3D" id="3.40.50.720">
    <property type="entry name" value="NAD(P)-binding Rossmann-like Domain"/>
    <property type="match status" value="1"/>
</dbReference>
<evidence type="ECO:0000313" key="3">
    <source>
        <dbReference type="EMBL" id="ADI02256.1"/>
    </source>
</evidence>
<dbReference type="GO" id="GO:0006813">
    <property type="term" value="P:potassium ion transport"/>
    <property type="evidence" value="ECO:0007669"/>
    <property type="project" value="InterPro"/>
</dbReference>
<dbReference type="PROSITE" id="PS51202">
    <property type="entry name" value="RCK_C"/>
    <property type="match status" value="1"/>
</dbReference>
<reference evidence="3 4" key="2">
    <citation type="journal article" date="2010" name="Stand. Genomic Sci.">
        <title>Complete genome sequence of Syntrophothermus lipocalidus type strain (TGB-C1).</title>
        <authorList>
            <person name="Djao O.D."/>
            <person name="Zhang X."/>
            <person name="Lucas S."/>
            <person name="Lapidus A."/>
            <person name="Del Rio T.G."/>
            <person name="Nolan M."/>
            <person name="Tice H."/>
            <person name="Cheng J.F."/>
            <person name="Han C."/>
            <person name="Tapia R."/>
            <person name="Goodwin L."/>
            <person name="Pitluck S."/>
            <person name="Liolios K."/>
            <person name="Ivanova N."/>
            <person name="Mavromatis K."/>
            <person name="Mikhailova N."/>
            <person name="Ovchinnikova G."/>
            <person name="Pati A."/>
            <person name="Brambilla E."/>
            <person name="Chen A."/>
            <person name="Palaniappan K."/>
            <person name="Land M."/>
            <person name="Hauser L."/>
            <person name="Chang Y.J."/>
            <person name="Jeffries C.D."/>
            <person name="Rohde M."/>
            <person name="Sikorski J."/>
            <person name="Spring S."/>
            <person name="Goker M."/>
            <person name="Detter J.C."/>
            <person name="Woyke T."/>
            <person name="Bristow J."/>
            <person name="Eisen J.A."/>
            <person name="Markowitz V."/>
            <person name="Hugenholtz P."/>
            <person name="Kyrpides N.C."/>
            <person name="Klenk H.P."/>
        </authorList>
    </citation>
    <scope>NUCLEOTIDE SEQUENCE [LARGE SCALE GENOMIC DNA]</scope>
    <source>
        <strain evidence="4">DSM 12680 / TGB-C1</strain>
    </source>
</reference>
<keyword evidence="4" id="KW-1185">Reference proteome</keyword>
<dbReference type="RefSeq" id="WP_013175658.1">
    <property type="nucleotide sequence ID" value="NC_014220.1"/>
</dbReference>
<evidence type="ECO:0000313" key="4">
    <source>
        <dbReference type="Proteomes" id="UP000000378"/>
    </source>
</evidence>
<dbReference type="InterPro" id="IPR006037">
    <property type="entry name" value="RCK_C"/>
</dbReference>
<evidence type="ECO:0000259" key="1">
    <source>
        <dbReference type="PROSITE" id="PS51201"/>
    </source>
</evidence>
<dbReference type="GO" id="GO:0008324">
    <property type="term" value="F:monoatomic cation transmembrane transporter activity"/>
    <property type="evidence" value="ECO:0007669"/>
    <property type="project" value="InterPro"/>
</dbReference>
<feature type="domain" description="RCK N-terminal" evidence="1">
    <location>
        <begin position="3"/>
        <end position="119"/>
    </location>
</feature>